<evidence type="ECO:0000256" key="5">
    <source>
        <dbReference type="SAM" id="MobiDB-lite"/>
    </source>
</evidence>
<reference evidence="6 7" key="1">
    <citation type="submission" date="2024-01" db="EMBL/GenBank/DDBJ databases">
        <title>The genome of the rayed Mediterranean limpet Patella caerulea (Linnaeus, 1758).</title>
        <authorList>
            <person name="Anh-Thu Weber A."/>
            <person name="Halstead-Nussloch G."/>
        </authorList>
    </citation>
    <scope>NUCLEOTIDE SEQUENCE [LARGE SCALE GENOMIC DNA]</scope>
    <source>
        <strain evidence="6">AATW-2023a</strain>
        <tissue evidence="6">Whole specimen</tissue>
    </source>
</reference>
<evidence type="ECO:0000256" key="2">
    <source>
        <dbReference type="ARBA" id="ARBA00010463"/>
    </source>
</evidence>
<evidence type="ECO:0008006" key="8">
    <source>
        <dbReference type="Google" id="ProtNLM"/>
    </source>
</evidence>
<evidence type="ECO:0000256" key="1">
    <source>
        <dbReference type="ARBA" id="ARBA00004656"/>
    </source>
</evidence>
<comment type="similarity">
    <text evidence="2">Belongs to the BORCS8 family.</text>
</comment>
<evidence type="ECO:0000256" key="4">
    <source>
        <dbReference type="ARBA" id="ARBA00023228"/>
    </source>
</evidence>
<comment type="subcellular location">
    <subcellularLocation>
        <location evidence="1">Lysosome membrane</location>
    </subcellularLocation>
</comment>
<dbReference type="InterPro" id="IPR019320">
    <property type="entry name" value="BORCS8"/>
</dbReference>
<dbReference type="EMBL" id="JAZGQO010000008">
    <property type="protein sequence ID" value="KAK6180423.1"/>
    <property type="molecule type" value="Genomic_DNA"/>
</dbReference>
<keyword evidence="4" id="KW-0458">Lysosome</keyword>
<sequence length="193" mass="21852">MENGMNYLWFHHQNKMQGGDGRYGRLTGSNSVPTMFDDYADPELDHKTRKVADRVSENLNIVANDASLAFFRIQEHVRKTLPHLVDQKHEVQEIQQQVQGACFDTEYATNAVKTMNGSSTHFQNIQDLLKNAMFMKQQIEYEENRRKQAGHQPGMYSPSKNTESILSTSTTATNMAESTDSSLGHSGHAQMPE</sequence>
<accession>A0AAN8JRX4</accession>
<organism evidence="6 7">
    <name type="scientific">Patella caerulea</name>
    <name type="common">Rayed Mediterranean limpet</name>
    <dbReference type="NCBI Taxonomy" id="87958"/>
    <lineage>
        <taxon>Eukaryota</taxon>
        <taxon>Metazoa</taxon>
        <taxon>Spiralia</taxon>
        <taxon>Lophotrochozoa</taxon>
        <taxon>Mollusca</taxon>
        <taxon>Gastropoda</taxon>
        <taxon>Patellogastropoda</taxon>
        <taxon>Patelloidea</taxon>
        <taxon>Patellidae</taxon>
        <taxon>Patella</taxon>
    </lineage>
</organism>
<dbReference type="PANTHER" id="PTHR21146:SF0">
    <property type="entry name" value="BLOC-1-RELATED COMPLEX SUBUNIT 8"/>
    <property type="match status" value="1"/>
</dbReference>
<name>A0AAN8JRX4_PATCE</name>
<keyword evidence="7" id="KW-1185">Reference proteome</keyword>
<keyword evidence="3" id="KW-0472">Membrane</keyword>
<dbReference type="Pfam" id="PF10167">
    <property type="entry name" value="BORCS8"/>
    <property type="match status" value="1"/>
</dbReference>
<comment type="caution">
    <text evidence="6">The sequence shown here is derived from an EMBL/GenBank/DDBJ whole genome shotgun (WGS) entry which is preliminary data.</text>
</comment>
<dbReference type="GO" id="GO:0005765">
    <property type="term" value="C:lysosomal membrane"/>
    <property type="evidence" value="ECO:0007669"/>
    <property type="project" value="UniProtKB-SubCell"/>
</dbReference>
<evidence type="ECO:0000256" key="3">
    <source>
        <dbReference type="ARBA" id="ARBA00023136"/>
    </source>
</evidence>
<dbReference type="AlphaFoldDB" id="A0AAN8JRX4"/>
<proteinExistence type="inferred from homology"/>
<dbReference type="PANTHER" id="PTHR21146">
    <property type="entry name" value="MEF2B PROTEIN"/>
    <property type="match status" value="1"/>
</dbReference>
<evidence type="ECO:0000313" key="6">
    <source>
        <dbReference type="EMBL" id="KAK6180423.1"/>
    </source>
</evidence>
<evidence type="ECO:0000313" key="7">
    <source>
        <dbReference type="Proteomes" id="UP001347796"/>
    </source>
</evidence>
<protein>
    <recommendedName>
        <fullName evidence="8">BLOC-1-related complex subunit 8</fullName>
    </recommendedName>
</protein>
<feature type="region of interest" description="Disordered" evidence="5">
    <location>
        <begin position="144"/>
        <end position="193"/>
    </location>
</feature>
<dbReference type="Proteomes" id="UP001347796">
    <property type="component" value="Unassembled WGS sequence"/>
</dbReference>
<dbReference type="GO" id="GO:0099078">
    <property type="term" value="C:BORC complex"/>
    <property type="evidence" value="ECO:0007669"/>
    <property type="project" value="TreeGrafter"/>
</dbReference>
<gene>
    <name evidence="6" type="ORF">SNE40_012583</name>
</gene>
<feature type="compositionally biased region" description="Polar residues" evidence="5">
    <location>
        <begin position="158"/>
        <end position="184"/>
    </location>
</feature>